<dbReference type="InParanoid" id="B8CG41"/>
<dbReference type="GeneID" id="7448263"/>
<dbReference type="GO" id="GO:0005783">
    <property type="term" value="C:endoplasmic reticulum"/>
    <property type="evidence" value="ECO:0000318"/>
    <property type="project" value="GO_Central"/>
</dbReference>
<dbReference type="AlphaFoldDB" id="B8CG41"/>
<dbReference type="GO" id="GO:0005789">
    <property type="term" value="C:endoplasmic reticulum membrane"/>
    <property type="evidence" value="ECO:0007669"/>
    <property type="project" value="UniProtKB-SubCell"/>
</dbReference>
<keyword evidence="2" id="KW-0812">Transmembrane</keyword>
<evidence type="ECO:0000256" key="9">
    <source>
        <dbReference type="ARBA" id="ARBA00052483"/>
    </source>
</evidence>
<evidence type="ECO:0000259" key="14">
    <source>
        <dbReference type="PROSITE" id="PS50255"/>
    </source>
</evidence>
<comment type="catalytic activity">
    <reaction evidence="9">
        <text>a (7Z,10Z,13Z,16Z,19Z)-docosapentaenoyl-containing glycerolipid + 2 Fe(II)-[cytochrome b5] + O2 + 2 H(+) = a (4Z,7Z,10Z,13Z,16Z,19Z)-docosahexaenoyl-containing glycerolipid + 2 Fe(III)-[cytochrome b5] + 2 H2O</text>
        <dbReference type="Rhea" id="RHEA:46252"/>
        <dbReference type="Rhea" id="RHEA-COMP:10438"/>
        <dbReference type="Rhea" id="RHEA-COMP:10439"/>
        <dbReference type="ChEBI" id="CHEBI:15377"/>
        <dbReference type="ChEBI" id="CHEBI:15378"/>
        <dbReference type="ChEBI" id="CHEBI:15379"/>
        <dbReference type="ChEBI" id="CHEBI:29033"/>
        <dbReference type="ChEBI" id="CHEBI:29034"/>
        <dbReference type="ChEBI" id="CHEBI:88266"/>
        <dbReference type="ChEBI" id="CHEBI:88267"/>
        <dbReference type="EC" id="1.14.19.31"/>
    </reaction>
</comment>
<dbReference type="Gene3D" id="3.50.50.60">
    <property type="entry name" value="FAD/NAD(P)-binding domain"/>
    <property type="match status" value="1"/>
</dbReference>
<evidence type="ECO:0000256" key="3">
    <source>
        <dbReference type="ARBA" id="ARBA00022824"/>
    </source>
</evidence>
<dbReference type="GO" id="GO:0006631">
    <property type="term" value="P:fatty acid metabolic process"/>
    <property type="evidence" value="ECO:0000318"/>
    <property type="project" value="GO_Central"/>
</dbReference>
<keyword evidence="6" id="KW-0443">Lipid metabolism</keyword>
<keyword evidence="4" id="KW-1133">Transmembrane helix</keyword>
<comment type="subcellular location">
    <subcellularLocation>
        <location evidence="1">Endoplasmic reticulum membrane</location>
        <topology evidence="1">Multi-pass membrane protein</topology>
    </subcellularLocation>
</comment>
<dbReference type="FunFam" id="3.10.120.10:FF:000032">
    <property type="entry name" value="Acyl-lipid (7-3)-desaturase"/>
    <property type="match status" value="1"/>
</dbReference>
<dbReference type="OMA" id="NARTFDW"/>
<feature type="compositionally biased region" description="Basic and acidic residues" evidence="13">
    <location>
        <begin position="151"/>
        <end position="163"/>
    </location>
</feature>
<keyword evidence="16" id="KW-1185">Reference proteome</keyword>
<dbReference type="KEGG" id="tps:THAPSDRAFT_11978"/>
<sequence>MIAAARSPMAARHAATATSNGLKPSLSITRGVTSARNGVLRSSSNNVSSRGAPSPVSSSLALRIGNNHLQRKSFSLVTSALRASSRNTTALVLSCVTGASAGVLFASNNNIAYAEAPRDNGGASSKKKSMDAESQSLVDELLEFLGMKSKSDVTADSDGKSDDASNYSSSDNNNDDAEEDGTINTSGGPGKRVKVPLDPELLASLPIIPLSQLEHPTGEHKNKLLVSHEGIVYDVTEFANHHPGGKDLLLTATGLDLGHFFDNYTVHGNSDKASNWLANMAVGKLSESDAKMARERTTSVVHVEQRHKWLNKARRRIVFIAATLPMWMTVRTAVRFVGWCIPSLGRLLARLVPVAVPGLSVGAEPLKINSGKKGEAEVEEGGVVKVKEGAPKVAVIGGGIAGCGTAWALRQSGFDVTLYEAREQISGNARTFDWDFSPFRSKEEEKIVKSCCSVTAWPPLFYKNYTCLLNTLDVETVHQPLSWFLNSKVPGAVGTLWAADPTPYGGSLRNVMKKDFDIYDKVVRISDTLSYLFTFRWAPWRRNDSPSMYDSHTGIGLLNPMNIVPLYSMFRGLGGSELWWQVVFTPHYTASFLVDELRPFPAVFGPLIEAQIPLLPNDQNAQSFKSVRSAQDCNITTCQTWKDAGKGIREVFDKLTKDIDLRENTRIREVEVLANGKKRIHDEYDNTMDVDRVVFACPANAVGNIYKRCGWLANTIFSTLVYADDHHPDSGHMHAVLHSDGTVIEEKYREECLKRASNYVEVTEKSDGSINIENQYNFGVQTPGPGVYDLPLEKKPVMLISHALGEGKSIDPNLVVGTANHARAHPLYSGWNVMAMLSLRLVQGKNGIYYCSNWTTPGNCHDMSFLSGLVCAHAIGAEYPFEENGEAKKDFHRLRDLMGF</sequence>
<evidence type="ECO:0000313" key="16">
    <source>
        <dbReference type="Proteomes" id="UP000001449"/>
    </source>
</evidence>
<dbReference type="eggNOG" id="ENOG502QXR8">
    <property type="taxonomic scope" value="Eukaryota"/>
</dbReference>
<evidence type="ECO:0000256" key="12">
    <source>
        <dbReference type="ARBA" id="ARBA00079401"/>
    </source>
</evidence>
<evidence type="ECO:0000256" key="7">
    <source>
        <dbReference type="ARBA" id="ARBA00023136"/>
    </source>
</evidence>
<evidence type="ECO:0000256" key="13">
    <source>
        <dbReference type="SAM" id="MobiDB-lite"/>
    </source>
</evidence>
<feature type="region of interest" description="Disordered" evidence="13">
    <location>
        <begin position="1"/>
        <end position="28"/>
    </location>
</feature>
<evidence type="ECO:0000256" key="2">
    <source>
        <dbReference type="ARBA" id="ARBA00022692"/>
    </source>
</evidence>
<protein>
    <recommendedName>
        <fullName evidence="11">Acyl-lipid (7-3)-desaturase</fullName>
        <ecNumber evidence="10">1.14.19.31</ecNumber>
    </recommendedName>
    <alternativeName>
        <fullName evidence="12">Acyl-lipid 4-desaturase</fullName>
    </alternativeName>
</protein>
<dbReference type="Pfam" id="PF13450">
    <property type="entry name" value="NAD_binding_8"/>
    <property type="match status" value="1"/>
</dbReference>
<evidence type="ECO:0000256" key="4">
    <source>
        <dbReference type="ARBA" id="ARBA00022989"/>
    </source>
</evidence>
<reference evidence="15 16" key="1">
    <citation type="journal article" date="2004" name="Science">
        <title>The genome of the diatom Thalassiosira pseudonana: ecology, evolution, and metabolism.</title>
        <authorList>
            <person name="Armbrust E.V."/>
            <person name="Berges J.A."/>
            <person name="Bowler C."/>
            <person name="Green B.R."/>
            <person name="Martinez D."/>
            <person name="Putnam N.H."/>
            <person name="Zhou S."/>
            <person name="Allen A.E."/>
            <person name="Apt K.E."/>
            <person name="Bechner M."/>
            <person name="Brzezinski M.A."/>
            <person name="Chaal B.K."/>
            <person name="Chiovitti A."/>
            <person name="Davis A.K."/>
            <person name="Demarest M.S."/>
            <person name="Detter J.C."/>
            <person name="Glavina T."/>
            <person name="Goodstein D."/>
            <person name="Hadi M.Z."/>
            <person name="Hellsten U."/>
            <person name="Hildebrand M."/>
            <person name="Jenkins B.D."/>
            <person name="Jurka J."/>
            <person name="Kapitonov V.V."/>
            <person name="Kroger N."/>
            <person name="Lau W.W."/>
            <person name="Lane T.W."/>
            <person name="Larimer F.W."/>
            <person name="Lippmeier J.C."/>
            <person name="Lucas S."/>
            <person name="Medina M."/>
            <person name="Montsant A."/>
            <person name="Obornik M."/>
            <person name="Parker M.S."/>
            <person name="Palenik B."/>
            <person name="Pazour G.J."/>
            <person name="Richardson P.M."/>
            <person name="Rynearson T.A."/>
            <person name="Saito M.A."/>
            <person name="Schwartz D.C."/>
            <person name="Thamatrakoln K."/>
            <person name="Valentin K."/>
            <person name="Vardi A."/>
            <person name="Wilkerson F.P."/>
            <person name="Rokhsar D.S."/>
        </authorList>
    </citation>
    <scope>NUCLEOTIDE SEQUENCE [LARGE SCALE GENOMIC DNA]</scope>
    <source>
        <strain evidence="15 16">CCMP1335</strain>
    </source>
</reference>
<dbReference type="RefSeq" id="XP_002295203.1">
    <property type="nucleotide sequence ID" value="XM_002295167.1"/>
</dbReference>
<dbReference type="GO" id="GO:0080132">
    <property type="term" value="F:fatty acid 2-hydroxylase activity"/>
    <property type="evidence" value="ECO:0000318"/>
    <property type="project" value="GO_Central"/>
</dbReference>
<evidence type="ECO:0000313" key="15">
    <source>
        <dbReference type="EMBL" id="EED87507.1"/>
    </source>
</evidence>
<evidence type="ECO:0000256" key="10">
    <source>
        <dbReference type="ARBA" id="ARBA00066780"/>
    </source>
</evidence>
<accession>B8CG41</accession>
<dbReference type="PANTHER" id="PTHR12863">
    <property type="entry name" value="FATTY ACID HYDROXYLASE"/>
    <property type="match status" value="1"/>
</dbReference>
<dbReference type="PANTHER" id="PTHR12863:SF1">
    <property type="entry name" value="FATTY ACID 2-HYDROXYLASE"/>
    <property type="match status" value="1"/>
</dbReference>
<dbReference type="EC" id="1.14.19.31" evidence="10"/>
<dbReference type="HOGENOM" id="CLU_321997_0_0_1"/>
<proteinExistence type="predicted"/>
<dbReference type="PROSITE" id="PS50255">
    <property type="entry name" value="CYTOCHROME_B5_2"/>
    <property type="match status" value="1"/>
</dbReference>
<evidence type="ECO:0000256" key="8">
    <source>
        <dbReference type="ARBA" id="ARBA00052311"/>
    </source>
</evidence>
<evidence type="ECO:0000256" key="11">
    <source>
        <dbReference type="ARBA" id="ARBA00074835"/>
    </source>
</evidence>
<organism evidence="15 16">
    <name type="scientific">Thalassiosira pseudonana</name>
    <name type="common">Marine diatom</name>
    <name type="synonym">Cyclotella nana</name>
    <dbReference type="NCBI Taxonomy" id="35128"/>
    <lineage>
        <taxon>Eukaryota</taxon>
        <taxon>Sar</taxon>
        <taxon>Stramenopiles</taxon>
        <taxon>Ochrophyta</taxon>
        <taxon>Bacillariophyta</taxon>
        <taxon>Coscinodiscophyceae</taxon>
        <taxon>Thalassiosirophycidae</taxon>
        <taxon>Thalassiosirales</taxon>
        <taxon>Thalassiosiraceae</taxon>
        <taxon>Thalassiosira</taxon>
    </lineage>
</organism>
<dbReference type="InterPro" id="IPR014430">
    <property type="entry name" value="Scs7"/>
</dbReference>
<feature type="compositionally biased region" description="Low complexity" evidence="13">
    <location>
        <begin position="1"/>
        <end position="19"/>
    </location>
</feature>
<name>B8CG41_THAPS</name>
<dbReference type="PaxDb" id="35128-Thaps11978"/>
<feature type="domain" description="Cytochrome b5 heme-binding" evidence="14">
    <location>
        <begin position="205"/>
        <end position="286"/>
    </location>
</feature>
<dbReference type="SUPFAM" id="SSF55856">
    <property type="entry name" value="Cytochrome b5-like heme/steroid binding domain"/>
    <property type="match status" value="1"/>
</dbReference>
<keyword evidence="3" id="KW-0256">Endoplasmic reticulum</keyword>
<reference evidence="15 16" key="2">
    <citation type="journal article" date="2008" name="Nature">
        <title>The Phaeodactylum genome reveals the evolutionary history of diatom genomes.</title>
        <authorList>
            <person name="Bowler C."/>
            <person name="Allen A.E."/>
            <person name="Badger J.H."/>
            <person name="Grimwood J."/>
            <person name="Jabbari K."/>
            <person name="Kuo A."/>
            <person name="Maheswari U."/>
            <person name="Martens C."/>
            <person name="Maumus F."/>
            <person name="Otillar R.P."/>
            <person name="Rayko E."/>
            <person name="Salamov A."/>
            <person name="Vandepoele K."/>
            <person name="Beszteri B."/>
            <person name="Gruber A."/>
            <person name="Heijde M."/>
            <person name="Katinka M."/>
            <person name="Mock T."/>
            <person name="Valentin K."/>
            <person name="Verret F."/>
            <person name="Berges J.A."/>
            <person name="Brownlee C."/>
            <person name="Cadoret J.P."/>
            <person name="Chiovitti A."/>
            <person name="Choi C.J."/>
            <person name="Coesel S."/>
            <person name="De Martino A."/>
            <person name="Detter J.C."/>
            <person name="Durkin C."/>
            <person name="Falciatore A."/>
            <person name="Fournet J."/>
            <person name="Haruta M."/>
            <person name="Huysman M.J."/>
            <person name="Jenkins B.D."/>
            <person name="Jiroutova K."/>
            <person name="Jorgensen R.E."/>
            <person name="Joubert Y."/>
            <person name="Kaplan A."/>
            <person name="Kroger N."/>
            <person name="Kroth P.G."/>
            <person name="La Roche J."/>
            <person name="Lindquist E."/>
            <person name="Lommer M."/>
            <person name="Martin-Jezequel V."/>
            <person name="Lopez P.J."/>
            <person name="Lucas S."/>
            <person name="Mangogna M."/>
            <person name="McGinnis K."/>
            <person name="Medlin L.K."/>
            <person name="Montsant A."/>
            <person name="Oudot-Le Secq M.P."/>
            <person name="Napoli C."/>
            <person name="Obornik M."/>
            <person name="Parker M.S."/>
            <person name="Petit J.L."/>
            <person name="Porcel B.M."/>
            <person name="Poulsen N."/>
            <person name="Robison M."/>
            <person name="Rychlewski L."/>
            <person name="Rynearson T.A."/>
            <person name="Schmutz J."/>
            <person name="Shapiro H."/>
            <person name="Siaut M."/>
            <person name="Stanley M."/>
            <person name="Sussman M.R."/>
            <person name="Taylor A.R."/>
            <person name="Vardi A."/>
            <person name="von Dassow P."/>
            <person name="Vyverman W."/>
            <person name="Willis A."/>
            <person name="Wyrwicz L.S."/>
            <person name="Rokhsar D.S."/>
            <person name="Weissenbach J."/>
            <person name="Armbrust E.V."/>
            <person name="Green B.R."/>
            <person name="Van de Peer Y."/>
            <person name="Grigoriev I.V."/>
        </authorList>
    </citation>
    <scope>NUCLEOTIDE SEQUENCE [LARGE SCALE GENOMIC DNA]</scope>
    <source>
        <strain evidence="15 16">CCMP1335</strain>
    </source>
</reference>
<dbReference type="Gene3D" id="3.10.120.10">
    <property type="entry name" value="Cytochrome b5-like heme/steroid binding domain"/>
    <property type="match status" value="1"/>
</dbReference>
<dbReference type="SMART" id="SM01117">
    <property type="entry name" value="Cyt-b5"/>
    <property type="match status" value="1"/>
</dbReference>
<dbReference type="InterPro" id="IPR036400">
    <property type="entry name" value="Cyt_B5-like_heme/steroid_sf"/>
</dbReference>
<dbReference type="InterPro" id="IPR001199">
    <property type="entry name" value="Cyt_B5-like_heme/steroid-bd"/>
</dbReference>
<gene>
    <name evidence="15" type="ORF">THAPSDRAFT_11978</name>
</gene>
<evidence type="ECO:0000256" key="1">
    <source>
        <dbReference type="ARBA" id="ARBA00004477"/>
    </source>
</evidence>
<dbReference type="InterPro" id="IPR036188">
    <property type="entry name" value="FAD/NAD-bd_sf"/>
</dbReference>
<dbReference type="EMBL" id="CM000654">
    <property type="protein sequence ID" value="EED87507.1"/>
    <property type="molecule type" value="Genomic_DNA"/>
</dbReference>
<evidence type="ECO:0000256" key="5">
    <source>
        <dbReference type="ARBA" id="ARBA00023002"/>
    </source>
</evidence>
<evidence type="ECO:0000256" key="6">
    <source>
        <dbReference type="ARBA" id="ARBA00023098"/>
    </source>
</evidence>
<comment type="catalytic activity">
    <reaction evidence="8">
        <text>a (7Z,10Z,13Z,16Z)-docosatetraenoyl-containing glycerolipid + 2 Fe(II)-[cytochrome b5] + O2 + 2 H(+) = a (4Z,7Z,10Z,13Z,16Z)-docosapentaenoyl-containing glycerolipid + 2 Fe(III)-[cytochrome b5] + 2 H2O</text>
        <dbReference type="Rhea" id="RHEA:46256"/>
        <dbReference type="Rhea" id="RHEA-COMP:10438"/>
        <dbReference type="Rhea" id="RHEA-COMP:10439"/>
        <dbReference type="ChEBI" id="CHEBI:15377"/>
        <dbReference type="ChEBI" id="CHEBI:15378"/>
        <dbReference type="ChEBI" id="CHEBI:15379"/>
        <dbReference type="ChEBI" id="CHEBI:29033"/>
        <dbReference type="ChEBI" id="CHEBI:29034"/>
        <dbReference type="ChEBI" id="CHEBI:88264"/>
        <dbReference type="ChEBI" id="CHEBI:88265"/>
        <dbReference type="EC" id="1.14.19.31"/>
    </reaction>
</comment>
<keyword evidence="5" id="KW-0560">Oxidoreductase</keyword>
<keyword evidence="7" id="KW-0472">Membrane</keyword>
<dbReference type="Proteomes" id="UP000001449">
    <property type="component" value="Chromosome 23"/>
</dbReference>
<feature type="region of interest" description="Disordered" evidence="13">
    <location>
        <begin position="151"/>
        <end position="195"/>
    </location>
</feature>
<dbReference type="Pfam" id="PF00173">
    <property type="entry name" value="Cyt-b5"/>
    <property type="match status" value="1"/>
</dbReference>
<dbReference type="SUPFAM" id="SSF51905">
    <property type="entry name" value="FAD/NAD(P)-binding domain"/>
    <property type="match status" value="1"/>
</dbReference>